<evidence type="ECO:0000256" key="9">
    <source>
        <dbReference type="ARBA" id="ARBA00023118"/>
    </source>
</evidence>
<dbReference type="InterPro" id="IPR011545">
    <property type="entry name" value="DEAD/DEAH_box_helicase_dom"/>
</dbReference>
<dbReference type="SUPFAM" id="SSF52540">
    <property type="entry name" value="P-loop containing nucleoside triphosphate hydrolases"/>
    <property type="match status" value="1"/>
</dbReference>
<evidence type="ECO:0000313" key="14">
    <source>
        <dbReference type="EMBL" id="KAE9633430.1"/>
    </source>
</evidence>
<dbReference type="InterPro" id="IPR050079">
    <property type="entry name" value="DEAD_box_RNA_helicase"/>
</dbReference>
<dbReference type="InterPro" id="IPR006474">
    <property type="entry name" value="Helicase_Cas3_CRISPR-ass_core"/>
</dbReference>
<keyword evidence="6" id="KW-0378">Hydrolase</keyword>
<dbReference type="PROSITE" id="PS51643">
    <property type="entry name" value="HD_CAS3"/>
    <property type="match status" value="1"/>
</dbReference>
<keyword evidence="5" id="KW-0547">Nucleotide-binding</keyword>
<dbReference type="Gene3D" id="3.40.50.300">
    <property type="entry name" value="P-loop containing nucleotide triphosphate hydrolases"/>
    <property type="match status" value="2"/>
</dbReference>
<dbReference type="GO" id="GO:0051607">
    <property type="term" value="P:defense response to virus"/>
    <property type="evidence" value="ECO:0007669"/>
    <property type="project" value="UniProtKB-KW"/>
</dbReference>
<dbReference type="GO" id="GO:0046872">
    <property type="term" value="F:metal ion binding"/>
    <property type="evidence" value="ECO:0007669"/>
    <property type="project" value="UniProtKB-KW"/>
</dbReference>
<evidence type="ECO:0000256" key="5">
    <source>
        <dbReference type="ARBA" id="ARBA00022741"/>
    </source>
</evidence>
<evidence type="ECO:0000256" key="7">
    <source>
        <dbReference type="ARBA" id="ARBA00022806"/>
    </source>
</evidence>
<dbReference type="NCBIfam" id="TIGR01587">
    <property type="entry name" value="cas3_core"/>
    <property type="match status" value="1"/>
</dbReference>
<evidence type="ECO:0000256" key="4">
    <source>
        <dbReference type="ARBA" id="ARBA00022723"/>
    </source>
</evidence>
<dbReference type="PANTHER" id="PTHR47959">
    <property type="entry name" value="ATP-DEPENDENT RNA HELICASE RHLE-RELATED"/>
    <property type="match status" value="1"/>
</dbReference>
<dbReference type="NCBIfam" id="TIGR01596">
    <property type="entry name" value="cas3_HD"/>
    <property type="match status" value="1"/>
</dbReference>
<keyword evidence="3" id="KW-0540">Nuclease</keyword>
<dbReference type="InterPro" id="IPR014001">
    <property type="entry name" value="Helicase_ATP-bd"/>
</dbReference>
<evidence type="ECO:0000259" key="13">
    <source>
        <dbReference type="PROSITE" id="PS51643"/>
    </source>
</evidence>
<dbReference type="GO" id="GO:0005829">
    <property type="term" value="C:cytosol"/>
    <property type="evidence" value="ECO:0007669"/>
    <property type="project" value="TreeGrafter"/>
</dbReference>
<gene>
    <name evidence="14" type="primary">cas3</name>
    <name evidence="14" type="ORF">GND95_09335</name>
</gene>
<keyword evidence="8" id="KW-0067">ATP-binding</keyword>
<evidence type="ECO:0000313" key="15">
    <source>
        <dbReference type="Proteomes" id="UP000483018"/>
    </source>
</evidence>
<dbReference type="GO" id="GO:0004518">
    <property type="term" value="F:nuclease activity"/>
    <property type="evidence" value="ECO:0007669"/>
    <property type="project" value="UniProtKB-KW"/>
</dbReference>
<dbReference type="InterPro" id="IPR001650">
    <property type="entry name" value="Helicase_C-like"/>
</dbReference>
<dbReference type="AlphaFoldDB" id="A0A7C8HE21"/>
<name>A0A7C8HE21_9FIRM</name>
<dbReference type="GO" id="GO:0003724">
    <property type="term" value="F:RNA helicase activity"/>
    <property type="evidence" value="ECO:0007669"/>
    <property type="project" value="TreeGrafter"/>
</dbReference>
<dbReference type="GO" id="GO:0016787">
    <property type="term" value="F:hydrolase activity"/>
    <property type="evidence" value="ECO:0007669"/>
    <property type="project" value="UniProtKB-KW"/>
</dbReference>
<dbReference type="GO" id="GO:0005524">
    <property type="term" value="F:ATP binding"/>
    <property type="evidence" value="ECO:0007669"/>
    <property type="project" value="UniProtKB-KW"/>
</dbReference>
<evidence type="ECO:0000256" key="8">
    <source>
        <dbReference type="ARBA" id="ARBA00022840"/>
    </source>
</evidence>
<keyword evidence="7" id="KW-0347">Helicase</keyword>
<evidence type="ECO:0000256" key="2">
    <source>
        <dbReference type="ARBA" id="ARBA00009046"/>
    </source>
</evidence>
<feature type="domain" description="Helicase C-terminal" evidence="12">
    <location>
        <begin position="493"/>
        <end position="643"/>
    </location>
</feature>
<dbReference type="Pfam" id="PF22590">
    <property type="entry name" value="Cas3-like_C_2"/>
    <property type="match status" value="1"/>
</dbReference>
<comment type="similarity">
    <text evidence="1">In the N-terminal section; belongs to the CRISPR-associated nuclease Cas3-HD family.</text>
</comment>
<evidence type="ECO:0000259" key="12">
    <source>
        <dbReference type="PROSITE" id="PS51194"/>
    </source>
</evidence>
<sequence length="792" mass="93637">MLYAKRHYEGDQLIEETLVQHISECLSVYDQMMQLMPQCPYDLSFSKYTWTEIVFLVVALHDMGKASSQFQNITLNLEVSESWRFRHEVLSAEFIDLLDIDETTGRILKLAILGHHERNVDEIWRNMGFEESDFNPFGAEGDQKRRKQYDLAKKSILENWDESKQVLKWIQKEFSKRFNEELSMIYDFNRMQPVFELINDYKYSALYNYKNYYYELILLLKGILITCDHLGSGHNRIKYIDTDIVNWYKEKFNIGVNGNDFRNTQKESNVKKDALLIAPTGTGKTEAAFIWANNYLKENTYRRIFYVLPYTASINGMYERLQKERFAVNKVDMKHGKSLYAYYQQLLSQIYVENEVTTENKKIIQAKARYMHHLSKEISNPIKIVTPHQIIKAFYKVKGYETLLTEFYDALFILDEIHCYDIELTSVIILVMNYIKNNLNGKLFLMSATFPEVLKTAFMEQLDIEFEITMKEEELKKYVRHQLHLLDGSIEVQIERITEDLKNGKRVLVVCNTIKKAQYMYEHLKSEAETSLILHSYFAAKDRKDIEKRLLKGERYEDGYEPVQLLVGTQAIEVSLDLDFDVIYTELAPIDALIQRFGRVYRNRNRKDGEYGQVYVCTEIDKGSERIYNKPIKLLDKTLEQLVLFNGAYLENEIIKQILNYVYGEEFKEKFYQVLKDQAEKFQNICLYPLLDYSNEAEQYFKQFDGMKICPDVYLEQYMDCIQNGLYIEAESYLMTVSGRKIFYYLSNGKIDWERVTHKHQILVAYSTHFDYDEENGLQEKDIGEGEGLFLD</sequence>
<comment type="similarity">
    <text evidence="2">In the central section; belongs to the CRISPR-associated helicase Cas3 family.</text>
</comment>
<feature type="domain" description="HD Cas3-type" evidence="13">
    <location>
        <begin position="11"/>
        <end position="230"/>
    </location>
</feature>
<dbReference type="Pfam" id="PF18019">
    <property type="entry name" value="Cas3_HD"/>
    <property type="match status" value="1"/>
</dbReference>
<dbReference type="SMART" id="SM00490">
    <property type="entry name" value="HELICc"/>
    <property type="match status" value="1"/>
</dbReference>
<dbReference type="InterPro" id="IPR054712">
    <property type="entry name" value="Cas3-like_dom"/>
</dbReference>
<dbReference type="InterPro" id="IPR027417">
    <property type="entry name" value="P-loop_NTPase"/>
</dbReference>
<evidence type="ECO:0000259" key="11">
    <source>
        <dbReference type="PROSITE" id="PS51192"/>
    </source>
</evidence>
<organism evidence="14 15">
    <name type="scientific">Defluviitalea raffinosedens</name>
    <dbReference type="NCBI Taxonomy" id="1450156"/>
    <lineage>
        <taxon>Bacteria</taxon>
        <taxon>Bacillati</taxon>
        <taxon>Bacillota</taxon>
        <taxon>Clostridia</taxon>
        <taxon>Lachnospirales</taxon>
        <taxon>Defluviitaleaceae</taxon>
        <taxon>Defluviitalea</taxon>
    </lineage>
</organism>
<dbReference type="Pfam" id="PF00270">
    <property type="entry name" value="DEAD"/>
    <property type="match status" value="1"/>
</dbReference>
<proteinExistence type="inferred from homology"/>
<dbReference type="Proteomes" id="UP000483018">
    <property type="component" value="Unassembled WGS sequence"/>
</dbReference>
<dbReference type="GO" id="GO:0003676">
    <property type="term" value="F:nucleic acid binding"/>
    <property type="evidence" value="ECO:0007669"/>
    <property type="project" value="InterPro"/>
</dbReference>
<evidence type="ECO:0000256" key="1">
    <source>
        <dbReference type="ARBA" id="ARBA00006847"/>
    </source>
</evidence>
<evidence type="ECO:0000256" key="6">
    <source>
        <dbReference type="ARBA" id="ARBA00022801"/>
    </source>
</evidence>
<comment type="similarity">
    <text evidence="10">Belongs to the DEAD box helicase family.</text>
</comment>
<dbReference type="InterPro" id="IPR038257">
    <property type="entry name" value="CRISPR-assoc_Cas3_HD_sf"/>
</dbReference>
<protein>
    <submittedName>
        <fullName evidence="14">CRISPR-associated helicase Cas3</fullName>
    </submittedName>
</protein>
<keyword evidence="9" id="KW-0051">Antiviral defense</keyword>
<dbReference type="PANTHER" id="PTHR47959:SF16">
    <property type="entry name" value="CRISPR-ASSOCIATED NUCLEASE_HELICASE CAS3-RELATED"/>
    <property type="match status" value="1"/>
</dbReference>
<dbReference type="CDD" id="cd09641">
    <property type="entry name" value="Cas3''_I"/>
    <property type="match status" value="1"/>
</dbReference>
<evidence type="ECO:0000256" key="10">
    <source>
        <dbReference type="ARBA" id="ARBA00038437"/>
    </source>
</evidence>
<accession>A0A7C8HE21</accession>
<dbReference type="Gene3D" id="1.10.3210.30">
    <property type="match status" value="1"/>
</dbReference>
<dbReference type="OrthoDB" id="9810236at2"/>
<keyword evidence="4" id="KW-0479">Metal-binding</keyword>
<evidence type="ECO:0000256" key="3">
    <source>
        <dbReference type="ARBA" id="ARBA00022722"/>
    </source>
</evidence>
<dbReference type="EMBL" id="WSLF01000008">
    <property type="protein sequence ID" value="KAE9633430.1"/>
    <property type="molecule type" value="Genomic_DNA"/>
</dbReference>
<dbReference type="RefSeq" id="WP_158740702.1">
    <property type="nucleotide sequence ID" value="NZ_WSLF01000008.1"/>
</dbReference>
<feature type="domain" description="Helicase ATP-binding" evidence="11">
    <location>
        <begin position="265"/>
        <end position="468"/>
    </location>
</feature>
<keyword evidence="15" id="KW-1185">Reference proteome</keyword>
<dbReference type="InterPro" id="IPR006483">
    <property type="entry name" value="CRISPR-assoc_Cas3_HD"/>
</dbReference>
<comment type="caution">
    <text evidence="14">The sequence shown here is derived from an EMBL/GenBank/DDBJ whole genome shotgun (WGS) entry which is preliminary data.</text>
</comment>
<dbReference type="SMART" id="SM00487">
    <property type="entry name" value="DEXDc"/>
    <property type="match status" value="1"/>
</dbReference>
<dbReference type="PROSITE" id="PS51192">
    <property type="entry name" value="HELICASE_ATP_BIND_1"/>
    <property type="match status" value="1"/>
</dbReference>
<reference evidence="14 15" key="1">
    <citation type="submission" date="2019-12" db="EMBL/GenBank/DDBJ databases">
        <title>Defluviitalea raffinosedens, isolated from a biogas fermenter, genome sequencing and characterization.</title>
        <authorList>
            <person name="Rettenmaier R."/>
            <person name="Schneider M."/>
            <person name="Neuhaus K."/>
            <person name="Liebl W."/>
            <person name="Zverlov V."/>
        </authorList>
    </citation>
    <scope>NUCLEOTIDE SEQUENCE [LARGE SCALE GENOMIC DNA]</scope>
    <source>
        <strain evidence="14 15">249c-K6</strain>
    </source>
</reference>
<dbReference type="PROSITE" id="PS51194">
    <property type="entry name" value="HELICASE_CTER"/>
    <property type="match status" value="1"/>
</dbReference>